<evidence type="ECO:0000313" key="14">
    <source>
        <dbReference type="Proteomes" id="UP001600894"/>
    </source>
</evidence>
<evidence type="ECO:0000256" key="6">
    <source>
        <dbReference type="ARBA" id="ARBA00023015"/>
    </source>
</evidence>
<keyword evidence="6" id="KW-0805">Transcription regulation</keyword>
<evidence type="ECO:0000256" key="10">
    <source>
        <dbReference type="PROSITE-ProRule" id="PRU00169"/>
    </source>
</evidence>
<evidence type="ECO:0000256" key="4">
    <source>
        <dbReference type="ARBA" id="ARBA00022553"/>
    </source>
</evidence>
<dbReference type="PANTHER" id="PTHR42713:SF3">
    <property type="entry name" value="TRANSCRIPTIONAL REGULATORY PROTEIN HPTR"/>
    <property type="match status" value="1"/>
</dbReference>
<dbReference type="PROSITE" id="PS50110">
    <property type="entry name" value="RESPONSE_REGULATORY"/>
    <property type="match status" value="1"/>
</dbReference>
<dbReference type="SUPFAM" id="SSF52172">
    <property type="entry name" value="CheY-like"/>
    <property type="match status" value="1"/>
</dbReference>
<dbReference type="SUPFAM" id="SSF46689">
    <property type="entry name" value="Homeodomain-like"/>
    <property type="match status" value="1"/>
</dbReference>
<dbReference type="InterPro" id="IPR009057">
    <property type="entry name" value="Homeodomain-like_sf"/>
</dbReference>
<dbReference type="Gene3D" id="1.10.10.60">
    <property type="entry name" value="Homeodomain-like"/>
    <property type="match status" value="2"/>
</dbReference>
<evidence type="ECO:0000313" key="13">
    <source>
        <dbReference type="EMBL" id="GAA6268309.1"/>
    </source>
</evidence>
<keyword evidence="5" id="KW-0902">Two-component regulatory system</keyword>
<dbReference type="InterPro" id="IPR051552">
    <property type="entry name" value="HptR"/>
</dbReference>
<evidence type="ECO:0000259" key="11">
    <source>
        <dbReference type="PROSITE" id="PS01124"/>
    </source>
</evidence>
<feature type="modified residue" description="4-aspartylphosphate" evidence="10">
    <location>
        <position position="55"/>
    </location>
</feature>
<dbReference type="Pfam" id="PF12833">
    <property type="entry name" value="HTH_18"/>
    <property type="match status" value="1"/>
</dbReference>
<organism evidence="13 14">
    <name type="scientific">Enterocloster alcoholdehydrogenati</name>
    <dbReference type="NCBI Taxonomy" id="2547410"/>
    <lineage>
        <taxon>Bacteria</taxon>
        <taxon>Bacillati</taxon>
        <taxon>Bacillota</taxon>
        <taxon>Clostridia</taxon>
        <taxon>Lachnospirales</taxon>
        <taxon>Lachnospiraceae</taxon>
        <taxon>Enterocloster</taxon>
    </lineage>
</organism>
<dbReference type="PRINTS" id="PR00032">
    <property type="entry name" value="HTHARAC"/>
</dbReference>
<protein>
    <recommendedName>
        <fullName evidence="2">Stage 0 sporulation protein A homolog</fullName>
    </recommendedName>
</protein>
<dbReference type="Proteomes" id="UP001600894">
    <property type="component" value="Unassembled WGS sequence"/>
</dbReference>
<evidence type="ECO:0000256" key="7">
    <source>
        <dbReference type="ARBA" id="ARBA00023125"/>
    </source>
</evidence>
<keyword evidence="14" id="KW-1185">Reference proteome</keyword>
<sequence length="248" mass="28315">MYELLIADDESSSRSILASCFPWEEQGFHICGQVNNGLEALEYIKEHTVHAILSDISMPVMDGIGLAKELSLKNVPRPIIIFLSAYDNFKYAQEAIRYGVRYYILKPADFAELKDVFCTIRQELDAKFDLSSQDELTVSSDEIIQKVMVYCIQNYQNGTLSELANLLYLNASYLSQLIRQKTSKTFSDLLNDARMKQAALLLQDPKARIYHISTQIGYVNPNNFARAFKAYWGQTPTEYRNHGKPKNS</sequence>
<dbReference type="PANTHER" id="PTHR42713">
    <property type="entry name" value="HISTIDINE KINASE-RELATED"/>
    <property type="match status" value="1"/>
</dbReference>
<evidence type="ECO:0000256" key="3">
    <source>
        <dbReference type="ARBA" id="ARBA00022490"/>
    </source>
</evidence>
<dbReference type="CDD" id="cd17536">
    <property type="entry name" value="REC_YesN-like"/>
    <property type="match status" value="1"/>
</dbReference>
<dbReference type="Gene3D" id="3.40.50.2300">
    <property type="match status" value="1"/>
</dbReference>
<accession>A0ABQ0AWA9</accession>
<feature type="domain" description="Response regulatory" evidence="12">
    <location>
        <begin position="3"/>
        <end position="121"/>
    </location>
</feature>
<comment type="function">
    <text evidence="9">May play the central regulatory role in sporulation. It may be an element of the effector pathway responsible for the activation of sporulation genes in response to nutritional stress. Spo0A may act in concert with spo0H (a sigma factor) to control the expression of some genes that are critical to the sporulation process.</text>
</comment>
<evidence type="ECO:0000259" key="12">
    <source>
        <dbReference type="PROSITE" id="PS50110"/>
    </source>
</evidence>
<dbReference type="EMBL" id="BAABXL010000001">
    <property type="protein sequence ID" value="GAA6268309.1"/>
    <property type="molecule type" value="Genomic_DNA"/>
</dbReference>
<keyword evidence="4 10" id="KW-0597">Phosphoprotein</keyword>
<name>A0ABQ0AWA9_9FIRM</name>
<evidence type="ECO:0000256" key="9">
    <source>
        <dbReference type="ARBA" id="ARBA00024867"/>
    </source>
</evidence>
<keyword evidence="7" id="KW-0238">DNA-binding</keyword>
<evidence type="ECO:0000256" key="8">
    <source>
        <dbReference type="ARBA" id="ARBA00023163"/>
    </source>
</evidence>
<dbReference type="SMART" id="SM00448">
    <property type="entry name" value="REC"/>
    <property type="match status" value="1"/>
</dbReference>
<dbReference type="Pfam" id="PF00072">
    <property type="entry name" value="Response_reg"/>
    <property type="match status" value="1"/>
</dbReference>
<dbReference type="RefSeq" id="WP_176254619.1">
    <property type="nucleotide sequence ID" value="NZ_BAABXL010000001.1"/>
</dbReference>
<dbReference type="InterPro" id="IPR011006">
    <property type="entry name" value="CheY-like_superfamily"/>
</dbReference>
<proteinExistence type="predicted"/>
<dbReference type="PROSITE" id="PS01124">
    <property type="entry name" value="HTH_ARAC_FAMILY_2"/>
    <property type="match status" value="1"/>
</dbReference>
<feature type="domain" description="HTH araC/xylS-type" evidence="11">
    <location>
        <begin position="145"/>
        <end position="242"/>
    </location>
</feature>
<dbReference type="InterPro" id="IPR020449">
    <property type="entry name" value="Tscrpt_reg_AraC-type_HTH"/>
</dbReference>
<evidence type="ECO:0000256" key="2">
    <source>
        <dbReference type="ARBA" id="ARBA00018672"/>
    </source>
</evidence>
<keyword evidence="8" id="KW-0804">Transcription</keyword>
<dbReference type="InterPro" id="IPR001789">
    <property type="entry name" value="Sig_transdc_resp-reg_receiver"/>
</dbReference>
<dbReference type="InterPro" id="IPR018060">
    <property type="entry name" value="HTH_AraC"/>
</dbReference>
<reference evidence="13 14" key="1">
    <citation type="submission" date="2024-04" db="EMBL/GenBank/DDBJ databases">
        <title>Defined microbial consortia suppress multidrug-resistant proinflammatory Enterobacteriaceae via ecological control.</title>
        <authorList>
            <person name="Furuichi M."/>
            <person name="Kawaguchi T."/>
            <person name="Pust M."/>
            <person name="Yasuma K."/>
            <person name="Plichta D."/>
            <person name="Hasegawa N."/>
            <person name="Ohya T."/>
            <person name="Bhattarai S."/>
            <person name="Sasajima S."/>
            <person name="Aoto Y."/>
            <person name="Tuganbaev T."/>
            <person name="Yaginuma M."/>
            <person name="Ueda M."/>
            <person name="Okahashi N."/>
            <person name="Amafuji K."/>
            <person name="Kiridooshi Y."/>
            <person name="Sugita K."/>
            <person name="Strazar M."/>
            <person name="Skelly A."/>
            <person name="Suda W."/>
            <person name="Hattori M."/>
            <person name="Nakamoto N."/>
            <person name="Caballero S."/>
            <person name="Norman J."/>
            <person name="Olle B."/>
            <person name="Tanoue T."/>
            <person name="Arita M."/>
            <person name="Bucci V."/>
            <person name="Atarashi K."/>
            <person name="Xavier R."/>
            <person name="Honda K."/>
        </authorList>
    </citation>
    <scope>NUCLEOTIDE SEQUENCE [LARGE SCALE GENOMIC DNA]</scope>
    <source>
        <strain evidence="14">f13</strain>
    </source>
</reference>
<gene>
    <name evidence="13" type="ORF">F130042H8_13690</name>
</gene>
<evidence type="ECO:0000256" key="5">
    <source>
        <dbReference type="ARBA" id="ARBA00023012"/>
    </source>
</evidence>
<comment type="subcellular location">
    <subcellularLocation>
        <location evidence="1">Cytoplasm</location>
    </subcellularLocation>
</comment>
<comment type="caution">
    <text evidence="13">The sequence shown here is derived from an EMBL/GenBank/DDBJ whole genome shotgun (WGS) entry which is preliminary data.</text>
</comment>
<keyword evidence="3" id="KW-0963">Cytoplasm</keyword>
<dbReference type="SMART" id="SM00342">
    <property type="entry name" value="HTH_ARAC"/>
    <property type="match status" value="1"/>
</dbReference>
<evidence type="ECO:0000256" key="1">
    <source>
        <dbReference type="ARBA" id="ARBA00004496"/>
    </source>
</evidence>